<accession>A0A7S4B7L3</accession>
<dbReference type="InterPro" id="IPR017907">
    <property type="entry name" value="Znf_RING_CS"/>
</dbReference>
<sequence length="371" mass="39378">MYTSLSIYAQYQVCVCLSARSYPFVCRAPRRFPRPLSAALVTAQVNIFYVSKEAELCRALSRLEPLLVHPSSWVLERVDASEFAKDASLGALLPKLVGGRHVAGERLKALISFDRLCHEIDLLRRFSVLNYIAVHKLLKKHDQLSQMKLYEGVSSFLQVQTFVSSSGLGNTFAAANALSSDILASAVARSPEVAMAGPACAHAAPGDANVGMCNSNGGVCKGEEGVCTSNGEVCTGGGICTGGGVGDTSAAPSGSACRMGGPSCCLCGELLQLPVNLGCGHSLCYSCVVKTCFYDQHCPVCNKETGLDFGSAIEDFASNFFSNNQQSANIVNGVFQLEEELSMPSVRFPAPANHVAYLSQCSPARPVPGRR</sequence>
<dbReference type="InterPro" id="IPR013083">
    <property type="entry name" value="Znf_RING/FYVE/PHD"/>
</dbReference>
<evidence type="ECO:0000256" key="3">
    <source>
        <dbReference type="ARBA" id="ARBA00022833"/>
    </source>
</evidence>
<dbReference type="SUPFAM" id="SSF57850">
    <property type="entry name" value="RING/U-box"/>
    <property type="match status" value="1"/>
</dbReference>
<feature type="domain" description="RING-type" evidence="5">
    <location>
        <begin position="264"/>
        <end position="302"/>
    </location>
</feature>
<keyword evidence="3" id="KW-0862">Zinc</keyword>
<proteinExistence type="predicted"/>
<dbReference type="AlphaFoldDB" id="A0A7S4B7L3"/>
<evidence type="ECO:0000313" key="6">
    <source>
        <dbReference type="EMBL" id="CAE0757011.1"/>
    </source>
</evidence>
<dbReference type="PROSITE" id="PS50089">
    <property type="entry name" value="ZF_RING_2"/>
    <property type="match status" value="1"/>
</dbReference>
<keyword evidence="1" id="KW-0479">Metal-binding</keyword>
<dbReference type="PROSITE" id="PS00518">
    <property type="entry name" value="ZF_RING_1"/>
    <property type="match status" value="1"/>
</dbReference>
<protein>
    <recommendedName>
        <fullName evidence="5">RING-type domain-containing protein</fullName>
    </recommendedName>
</protein>
<evidence type="ECO:0000256" key="2">
    <source>
        <dbReference type="ARBA" id="ARBA00022771"/>
    </source>
</evidence>
<organism evidence="6">
    <name type="scientific">Chrysotila carterae</name>
    <name type="common">Marine alga</name>
    <name type="synonym">Syracosphaera carterae</name>
    <dbReference type="NCBI Taxonomy" id="13221"/>
    <lineage>
        <taxon>Eukaryota</taxon>
        <taxon>Haptista</taxon>
        <taxon>Haptophyta</taxon>
        <taxon>Prymnesiophyceae</taxon>
        <taxon>Isochrysidales</taxon>
        <taxon>Isochrysidaceae</taxon>
        <taxon>Chrysotila</taxon>
    </lineage>
</organism>
<keyword evidence="2 4" id="KW-0863">Zinc-finger</keyword>
<evidence type="ECO:0000256" key="4">
    <source>
        <dbReference type="PROSITE-ProRule" id="PRU00175"/>
    </source>
</evidence>
<dbReference type="SMART" id="SM00184">
    <property type="entry name" value="RING"/>
    <property type="match status" value="1"/>
</dbReference>
<dbReference type="Gene3D" id="3.30.40.10">
    <property type="entry name" value="Zinc/RING finger domain, C3HC4 (zinc finger)"/>
    <property type="match status" value="1"/>
</dbReference>
<gene>
    <name evidence="6" type="ORF">PCAR00345_LOCUS9605</name>
</gene>
<evidence type="ECO:0000259" key="5">
    <source>
        <dbReference type="PROSITE" id="PS50089"/>
    </source>
</evidence>
<name>A0A7S4B7L3_CHRCT</name>
<dbReference type="InterPro" id="IPR001841">
    <property type="entry name" value="Znf_RING"/>
</dbReference>
<evidence type="ECO:0000256" key="1">
    <source>
        <dbReference type="ARBA" id="ARBA00022723"/>
    </source>
</evidence>
<dbReference type="EMBL" id="HBIZ01015540">
    <property type="protein sequence ID" value="CAE0757011.1"/>
    <property type="molecule type" value="Transcribed_RNA"/>
</dbReference>
<reference evidence="6" key="1">
    <citation type="submission" date="2021-01" db="EMBL/GenBank/DDBJ databases">
        <authorList>
            <person name="Corre E."/>
            <person name="Pelletier E."/>
            <person name="Niang G."/>
            <person name="Scheremetjew M."/>
            <person name="Finn R."/>
            <person name="Kale V."/>
            <person name="Holt S."/>
            <person name="Cochrane G."/>
            <person name="Meng A."/>
            <person name="Brown T."/>
            <person name="Cohen L."/>
        </authorList>
    </citation>
    <scope>NUCLEOTIDE SEQUENCE</scope>
    <source>
        <strain evidence="6">CCMP645</strain>
    </source>
</reference>
<dbReference type="GO" id="GO:0008270">
    <property type="term" value="F:zinc ion binding"/>
    <property type="evidence" value="ECO:0007669"/>
    <property type="project" value="UniProtKB-KW"/>
</dbReference>